<evidence type="ECO:0000313" key="3">
    <source>
        <dbReference type="EMBL" id="KNZ63990.1"/>
    </source>
</evidence>
<feature type="compositionally biased region" description="Polar residues" evidence="1">
    <location>
        <begin position="1760"/>
        <end position="1777"/>
    </location>
</feature>
<feature type="region of interest" description="Disordered" evidence="1">
    <location>
        <begin position="1697"/>
        <end position="1851"/>
    </location>
</feature>
<dbReference type="PANTHER" id="PTHR23389:SF21">
    <property type="entry name" value="ATPASE FAMILY AAA DOMAIN-CONTAINING PROTEIN 5"/>
    <property type="match status" value="1"/>
</dbReference>
<comment type="caution">
    <text evidence="3">The sequence shown here is derived from an EMBL/GenBank/DDBJ whole genome shotgun (WGS) entry which is preliminary data.</text>
</comment>
<feature type="compositionally biased region" description="Polar residues" evidence="1">
    <location>
        <begin position="1839"/>
        <end position="1851"/>
    </location>
</feature>
<feature type="domain" description="ATPase AAA-type core" evidence="2">
    <location>
        <begin position="432"/>
        <end position="477"/>
    </location>
</feature>
<feature type="region of interest" description="Disordered" evidence="1">
    <location>
        <begin position="401"/>
        <end position="420"/>
    </location>
</feature>
<reference evidence="3 4" key="1">
    <citation type="submission" date="2015-08" db="EMBL/GenBank/DDBJ databases">
        <title>Next Generation Sequencing and Analysis of the Genome of Puccinia sorghi L Schw, the Causal Agent of Maize Common Rust.</title>
        <authorList>
            <person name="Rochi L."/>
            <person name="Burguener G."/>
            <person name="Darino M."/>
            <person name="Turjanski A."/>
            <person name="Kreff E."/>
            <person name="Dieguez M.J."/>
            <person name="Sacco F."/>
        </authorList>
    </citation>
    <scope>NUCLEOTIDE SEQUENCE [LARGE SCALE GENOMIC DNA]</scope>
    <source>
        <strain evidence="3 4">RO10H11247</strain>
    </source>
</reference>
<dbReference type="STRING" id="27349.A0A0L6VUW0"/>
<gene>
    <name evidence="3" type="ORF">VP01_1078g1</name>
</gene>
<dbReference type="GO" id="GO:0005524">
    <property type="term" value="F:ATP binding"/>
    <property type="evidence" value="ECO:0007669"/>
    <property type="project" value="InterPro"/>
</dbReference>
<feature type="region of interest" description="Disordered" evidence="1">
    <location>
        <begin position="1643"/>
        <end position="1674"/>
    </location>
</feature>
<keyword evidence="4" id="KW-1185">Reference proteome</keyword>
<feature type="compositionally biased region" description="Acidic residues" evidence="1">
    <location>
        <begin position="1645"/>
        <end position="1656"/>
    </location>
</feature>
<evidence type="ECO:0000313" key="4">
    <source>
        <dbReference type="Proteomes" id="UP000037035"/>
    </source>
</evidence>
<name>A0A0L6VUW0_9BASI</name>
<feature type="compositionally biased region" description="Polar residues" evidence="1">
    <location>
        <begin position="59"/>
        <end position="71"/>
    </location>
</feature>
<dbReference type="VEuPathDB" id="FungiDB:VP01_1078g1"/>
<feature type="compositionally biased region" description="Basic and acidic residues" evidence="1">
    <location>
        <begin position="290"/>
        <end position="305"/>
    </location>
</feature>
<feature type="compositionally biased region" description="Basic and acidic residues" evidence="1">
    <location>
        <begin position="319"/>
        <end position="329"/>
    </location>
</feature>
<feature type="compositionally biased region" description="Acidic residues" evidence="1">
    <location>
        <begin position="1810"/>
        <end position="1824"/>
    </location>
</feature>
<protein>
    <recommendedName>
        <fullName evidence="2">ATPase AAA-type core domain-containing protein</fullName>
    </recommendedName>
</protein>
<feature type="compositionally biased region" description="Basic residues" evidence="1">
    <location>
        <begin position="306"/>
        <end position="318"/>
    </location>
</feature>
<dbReference type="SUPFAM" id="SSF52540">
    <property type="entry name" value="P-loop containing nucleoside triphosphate hydrolases"/>
    <property type="match status" value="1"/>
</dbReference>
<dbReference type="GO" id="GO:0005634">
    <property type="term" value="C:nucleus"/>
    <property type="evidence" value="ECO:0007669"/>
    <property type="project" value="TreeGrafter"/>
</dbReference>
<accession>A0A0L6VUW0</accession>
<organism evidence="3 4">
    <name type="scientific">Puccinia sorghi</name>
    <dbReference type="NCBI Taxonomy" id="27349"/>
    <lineage>
        <taxon>Eukaryota</taxon>
        <taxon>Fungi</taxon>
        <taxon>Dikarya</taxon>
        <taxon>Basidiomycota</taxon>
        <taxon>Pucciniomycotina</taxon>
        <taxon>Pucciniomycetes</taxon>
        <taxon>Pucciniales</taxon>
        <taxon>Pucciniaceae</taxon>
        <taxon>Puccinia</taxon>
    </lineage>
</organism>
<sequence length="1851" mass="209114">MVFLSSTPAPDAALQPTPITIDLTLDSPVKCQRMINDGAAVPAPSEPRAKPAGKPPGFKTSTQKEPSSNDKSAAWPCKTFADYEETRRQRIVRNTWPMVEASWPSHDLLHHRFLDPHPVDRLRPSKPLELRKNKGKKPLRIWALEEGEDERRWMKSITMAADEVGASDDLAPPPTLERLDLQPPVNLIPGARTDPTYRHPLLARLLKLISWPHPHHPFPYDHPSLRRQHHRSYDSLTLPWTTIFAPKRAAEILGKQNLLSSLTLKSWLLEIALKDASNHIRTSLPVLAPADDKDRRSSSARDKSEKSRKKGVGKRRKAKGEEKKRVIIRAVDRRPRRKRGRLLDGEEDESDGLEDFIVSDGEEEDTIYAQDILISDSEMGGGGCSPRKRRQSVSVLHPEFAPTAHRPGEQDQQQQEESPEATFEFDRLTNLILLQGPHGTGKSCTVHAVAEELGWEVFEVNPGQLRTRKEVDRLIGDVSKNHVLSCSSKPLAIKPHADRLSRPKSTVNPFEMMMKATKSQSVQDTQIEKEMKPRSKLEQAGSGRGDDGDDDSEQSSQKKTKQTLILLEEVDIVYGQDKDFWGGVIELVSKSMRPVVMTCNDSSVIPLTSLPVQTVLEFEAAESDLVSRFLEVVCLVCGYRVERELLERLYLEHVYRLPVALMLTRRKRSATHQVELFQEPSSTSPAHRLPPDLRRTLCQLQFLCQWSIGSLFSGVDWLDLQEDRSSKMLFCSNPFSLPTHPPTPAPCTPNLSNTYPFDRFGDGHFELDWLPHFLSHHHPSNSRPHPSHAPQQSEPLTQAPSVLAQQLQLLARAHDGLSFGDAYIDKDSEVEIDQFESELVLLSTDNVLVGSHRGGEVVELKRGEGERVLLKPEEVGEYEMEQQIVHPHRPFSAAHYRPESAAMEMLLEAIFSLFFSSPPRSSPFEREDDDHQKTLKSDKLKEMDGYMDFGGSRAFTMPLGEINKKPTTTMKASSFLLSRIHRLLRPLKSSINSLQQQLKEQQQQQQQQQQQRKKGNHFYSESKANKRALQDNLEYNRRTTYKKKYKRRRNNNNTNPVSSPIFPNHALKSQHHYHTNNNNHNSNGSQQNQLIELETQIKIDKLILAYKNILDAVYPESLTLPSKGTDNQLTKLSTICARVIGQFIERAVDLETTTNNNGLDPTHSQHASSSNGSEQEVHQAISLFTELDWRTSVMDEWYDAIPLLYRRYALAQHALTMILRAFPIQEPSPKQAKRNAGLSNAPSHASLSYPQKLILAIHSLHRSYNTPLIQSQAWLILPHLLSLPPTRWFEIYDDYRHKYELEERFRHELMKRVEGRTFLEICSDRDMVAFVDLTMDQFGAWAMESWLSQRDALICSRSRWRMGREAREVGLESSDSEEAGGEESAVSEYDKQSSTIVVKWIHSLVLACLPTSIHCKAARRELNAISRLLFDSLMAHTRCASPDIKQECSPTDNYFLGLLSITIESHRLALFGLPMFNSSSVERSGSEDAEWTCAHAPMRLQVLIGKLGPQMDGKMLSKAAKLFFRAHRSTRLLAVVPGLLWRDEEEEEDEEGRMVIPGLEQLLRSILDGDYALERLAKTWVESLLQSDPSSWWLSPPATVHGSLGGSSEPEDSPSRAAHHVRCWLEHWLVVLDDAEKLRATFSDEHEEEEEEEEEPAPPRSTDALPLDNDEEKPVPACTCLHHAIPDPPHRALLEEEEENKPPIAEPALPTGRPSTSSLSSHVRVVVPLIRRKKRARSSARLSLPSRRRKSRTPAAERGSVNTPNLIPSPPVTTSGNGSVGPFAPSCRLSTPHLLDGSQTTLTPRHNDNGDGDDDDDDEDDFDAMDLLAPSTRPRLSATPASTTQPFRRPS</sequence>
<feature type="region of interest" description="Disordered" evidence="1">
    <location>
        <begin position="36"/>
        <end position="74"/>
    </location>
</feature>
<feature type="region of interest" description="Disordered" evidence="1">
    <location>
        <begin position="514"/>
        <end position="560"/>
    </location>
</feature>
<feature type="compositionally biased region" description="Basic residues" evidence="1">
    <location>
        <begin position="1039"/>
        <end position="1050"/>
    </location>
</feature>
<proteinExistence type="predicted"/>
<dbReference type="InterPro" id="IPR027417">
    <property type="entry name" value="P-loop_NTPase"/>
</dbReference>
<dbReference type="GO" id="GO:0016887">
    <property type="term" value="F:ATP hydrolysis activity"/>
    <property type="evidence" value="ECO:0007669"/>
    <property type="project" value="InterPro"/>
</dbReference>
<evidence type="ECO:0000259" key="2">
    <source>
        <dbReference type="Pfam" id="PF00004"/>
    </source>
</evidence>
<feature type="region of interest" description="Disordered" evidence="1">
    <location>
        <begin position="287"/>
        <end position="329"/>
    </location>
</feature>
<dbReference type="Proteomes" id="UP000037035">
    <property type="component" value="Unassembled WGS sequence"/>
</dbReference>
<dbReference type="OrthoDB" id="2507265at2759"/>
<dbReference type="EMBL" id="LAVV01000876">
    <property type="protein sequence ID" value="KNZ63990.1"/>
    <property type="molecule type" value="Genomic_DNA"/>
</dbReference>
<feature type="region of interest" description="Disordered" evidence="1">
    <location>
        <begin position="994"/>
        <end position="1064"/>
    </location>
</feature>
<evidence type="ECO:0000256" key="1">
    <source>
        <dbReference type="SAM" id="MobiDB-lite"/>
    </source>
</evidence>
<dbReference type="PANTHER" id="PTHR23389">
    <property type="entry name" value="CHROMOSOME TRANSMISSION FIDELITY FACTOR 18"/>
    <property type="match status" value="1"/>
</dbReference>
<feature type="compositionally biased region" description="Basic and acidic residues" evidence="1">
    <location>
        <begin position="526"/>
        <end position="537"/>
    </location>
</feature>
<dbReference type="Pfam" id="PF00004">
    <property type="entry name" value="AAA"/>
    <property type="match status" value="1"/>
</dbReference>
<dbReference type="InterPro" id="IPR003959">
    <property type="entry name" value="ATPase_AAA_core"/>
</dbReference>
<feature type="compositionally biased region" description="Low complexity" evidence="1">
    <location>
        <begin position="995"/>
        <end position="1010"/>
    </location>
</feature>
<dbReference type="Gene3D" id="3.40.50.300">
    <property type="entry name" value="P-loop containing nucleotide triphosphate hydrolases"/>
    <property type="match status" value="1"/>
</dbReference>
<dbReference type="GO" id="GO:0003677">
    <property type="term" value="F:DNA binding"/>
    <property type="evidence" value="ECO:0007669"/>
    <property type="project" value="TreeGrafter"/>
</dbReference>